<keyword evidence="6" id="KW-0735">Signal-anchor</keyword>
<gene>
    <name evidence="12" type="ORF">ACAOBT_LOCUS2256</name>
</gene>
<sequence length="461" mass="52752">MKKLRSMLYLLITFCFIGLTTTLDVSSIVFVILSQNDKVHAQRAEILKEDLINQMKTHYHARPEIHLCHEEFNSISSWTILPLLPILDKLHSDTAKWIIFLEDYTAVDTRKLVMALEKYNHKQETWIGHSVHDNEATIIHHFAFHENPKSFKYPVIASGVAMSIPLIQRLMNKLKHEKLNSFTIDVAHELALFIGGEVPLKDEPTFCVQKNILCATFATEYQCCDIPMPKHSVYYAVKTCGKYHEDRVKVINETWRPHVAKIDFFSDTKDYNIPTIDIKIPNTERGHCQKSLSILHYVNKKIKNGELNAKWLVLADDDTIFSVSRLHTLLCCYDSSIPVAIGQKYGYNLLMGGGYSYLTGGAGIVFSIPALKILTERCTCPSIDSPDDMIFGACLVKEGIDMVHSPAFHQARPMDYTSDYLAVPKPLSFHKHWNADPLQIYNTWFQKDDVSFSKMEIHDEL</sequence>
<keyword evidence="5 10" id="KW-0812">Transmembrane</keyword>
<dbReference type="GO" id="GO:0016020">
    <property type="term" value="C:membrane"/>
    <property type="evidence" value="ECO:0007669"/>
    <property type="project" value="UniProtKB-SubCell"/>
</dbReference>
<evidence type="ECO:0000256" key="1">
    <source>
        <dbReference type="ARBA" id="ARBA00004606"/>
    </source>
</evidence>
<organism evidence="12 13">
    <name type="scientific">Acanthoscelides obtectus</name>
    <name type="common">Bean weevil</name>
    <name type="synonym">Bruchus obtectus</name>
    <dbReference type="NCBI Taxonomy" id="200917"/>
    <lineage>
        <taxon>Eukaryota</taxon>
        <taxon>Metazoa</taxon>
        <taxon>Ecdysozoa</taxon>
        <taxon>Arthropoda</taxon>
        <taxon>Hexapoda</taxon>
        <taxon>Insecta</taxon>
        <taxon>Pterygota</taxon>
        <taxon>Neoptera</taxon>
        <taxon>Endopterygota</taxon>
        <taxon>Coleoptera</taxon>
        <taxon>Polyphaga</taxon>
        <taxon>Cucujiformia</taxon>
        <taxon>Chrysomeloidea</taxon>
        <taxon>Chrysomelidae</taxon>
        <taxon>Bruchinae</taxon>
        <taxon>Bruchini</taxon>
        <taxon>Acanthoscelides</taxon>
    </lineage>
</organism>
<accession>A0A9P0NX43</accession>
<comment type="subcellular location">
    <subcellularLocation>
        <location evidence="9">Endomembrane system</location>
        <topology evidence="9">Single-pass membrane protein</topology>
    </subcellularLocation>
    <subcellularLocation>
        <location evidence="1">Membrane</location>
        <topology evidence="1">Single-pass type II membrane protein</topology>
    </subcellularLocation>
</comment>
<evidence type="ECO:0000256" key="7">
    <source>
        <dbReference type="ARBA" id="ARBA00022989"/>
    </source>
</evidence>
<keyword evidence="13" id="KW-1185">Reference proteome</keyword>
<keyword evidence="4" id="KW-0808">Transferase</keyword>
<evidence type="ECO:0000256" key="8">
    <source>
        <dbReference type="ARBA" id="ARBA00023136"/>
    </source>
</evidence>
<evidence type="ECO:0000256" key="6">
    <source>
        <dbReference type="ARBA" id="ARBA00022968"/>
    </source>
</evidence>
<evidence type="ECO:0000313" key="13">
    <source>
        <dbReference type="Proteomes" id="UP001152888"/>
    </source>
</evidence>
<dbReference type="GO" id="GO:0016757">
    <property type="term" value="F:glycosyltransferase activity"/>
    <property type="evidence" value="ECO:0007669"/>
    <property type="project" value="UniProtKB-KW"/>
</dbReference>
<name>A0A9P0NX43_ACAOB</name>
<evidence type="ECO:0000256" key="9">
    <source>
        <dbReference type="ARBA" id="ARBA00037847"/>
    </source>
</evidence>
<feature type="transmembrane region" description="Helical" evidence="10">
    <location>
        <begin position="7"/>
        <end position="33"/>
    </location>
</feature>
<comment type="similarity">
    <text evidence="2">Belongs to the glycosyltransferase 31 family.</text>
</comment>
<evidence type="ECO:0000256" key="5">
    <source>
        <dbReference type="ARBA" id="ARBA00022692"/>
    </source>
</evidence>
<dbReference type="EMBL" id="CAKOFQ010006672">
    <property type="protein sequence ID" value="CAH1957709.1"/>
    <property type="molecule type" value="Genomic_DNA"/>
</dbReference>
<keyword evidence="7 10" id="KW-1133">Transmembrane helix</keyword>
<dbReference type="GO" id="GO:0012505">
    <property type="term" value="C:endomembrane system"/>
    <property type="evidence" value="ECO:0007669"/>
    <property type="project" value="UniProtKB-SubCell"/>
</dbReference>
<dbReference type="AlphaFoldDB" id="A0A9P0NX43"/>
<keyword evidence="3" id="KW-0328">Glycosyltransferase</keyword>
<dbReference type="Proteomes" id="UP001152888">
    <property type="component" value="Unassembled WGS sequence"/>
</dbReference>
<evidence type="ECO:0000256" key="10">
    <source>
        <dbReference type="SAM" id="Phobius"/>
    </source>
</evidence>
<protein>
    <recommendedName>
        <fullName evidence="11">Fringe-like glycosyltransferase domain-containing protein</fullName>
    </recommendedName>
</protein>
<evidence type="ECO:0000256" key="4">
    <source>
        <dbReference type="ARBA" id="ARBA00022679"/>
    </source>
</evidence>
<feature type="domain" description="Fringe-like glycosyltransferase" evidence="11">
    <location>
        <begin position="230"/>
        <end position="437"/>
    </location>
</feature>
<reference evidence="12" key="1">
    <citation type="submission" date="2022-03" db="EMBL/GenBank/DDBJ databases">
        <authorList>
            <person name="Sayadi A."/>
        </authorList>
    </citation>
    <scope>NUCLEOTIDE SEQUENCE</scope>
</reference>
<comment type="caution">
    <text evidence="12">The sequence shown here is derived from an EMBL/GenBank/DDBJ whole genome shotgun (WGS) entry which is preliminary data.</text>
</comment>
<evidence type="ECO:0000256" key="2">
    <source>
        <dbReference type="ARBA" id="ARBA00008661"/>
    </source>
</evidence>
<evidence type="ECO:0000256" key="3">
    <source>
        <dbReference type="ARBA" id="ARBA00022676"/>
    </source>
</evidence>
<feature type="domain" description="Fringe-like glycosyltransferase" evidence="11">
    <location>
        <begin position="87"/>
        <end position="181"/>
    </location>
</feature>
<keyword evidence="8 10" id="KW-0472">Membrane</keyword>
<dbReference type="InterPro" id="IPR003378">
    <property type="entry name" value="Fringe-like_glycosylTrfase"/>
</dbReference>
<dbReference type="FunFam" id="3.90.550.50:FF:000008">
    <property type="entry name" value="Beta-1,3-glucosyltransferase"/>
    <property type="match status" value="1"/>
</dbReference>
<proteinExistence type="inferred from homology"/>
<dbReference type="Pfam" id="PF02434">
    <property type="entry name" value="Fringe"/>
    <property type="match status" value="2"/>
</dbReference>
<dbReference type="Gene3D" id="3.90.550.50">
    <property type="match status" value="2"/>
</dbReference>
<evidence type="ECO:0000259" key="11">
    <source>
        <dbReference type="Pfam" id="PF02434"/>
    </source>
</evidence>
<dbReference type="PANTHER" id="PTHR10811">
    <property type="entry name" value="FRINGE-RELATED"/>
    <property type="match status" value="1"/>
</dbReference>
<dbReference type="OrthoDB" id="421979at2759"/>
<evidence type="ECO:0000313" key="12">
    <source>
        <dbReference type="EMBL" id="CAH1957709.1"/>
    </source>
</evidence>